<dbReference type="AlphaFoldDB" id="A0A976MAS1"/>
<accession>A0A976MAS1</accession>
<feature type="compositionally biased region" description="Basic and acidic residues" evidence="1">
    <location>
        <begin position="97"/>
        <end position="115"/>
    </location>
</feature>
<evidence type="ECO:0008006" key="4">
    <source>
        <dbReference type="Google" id="ProtNLM"/>
    </source>
</evidence>
<dbReference type="OrthoDB" id="364112at2759"/>
<protein>
    <recommendedName>
        <fullName evidence="4">Leo1-like protein</fullName>
    </recommendedName>
</protein>
<evidence type="ECO:0000256" key="1">
    <source>
        <dbReference type="SAM" id="MobiDB-lite"/>
    </source>
</evidence>
<sequence>MSDLHPRDSDTEGRVDSSSFGIQKDGQAPLNFKEEELNMNLDDTGAEEPSTVEQLELSMEDHEVDSNLKLEVKHKTESTAIGLKMDEDYNEPSLNDESVKHEGTEHILKHEDSESRLKIESFHDIKSAEEAEEPSTFEQDDKDIVGLFEDSDENETSDPKSKLSPTLTSQYQFHQKLEHDRMNDFQVKQSEKVEERKVINTTLTLVPKPQDAERLAICRFPPTLKVVSHSEVRNFLRSNPQLLERPPNTNTLSILCFRRTPSCDNNSDNQAPSPEPGDISTDSYLLNRKNTDSIHTGSETVAANTPNSTPTQESAATPRTSDLDRVNLQKRIIENLIASDNKRKLETSTWESNGKMVVWEDGNVSMFVGKVPLDCESVNEMSFLLEDERADIKPVHAQVDTRLQTRFSNLHTRFSTFKNDPLKKKDHKRQKMEVTSLSDAIQSHHALQQNLLHVRENERQKKFTHSSKGLTRSFLESSDSDDEL</sequence>
<feature type="region of interest" description="Disordered" evidence="1">
    <location>
        <begin position="263"/>
        <end position="284"/>
    </location>
</feature>
<dbReference type="Proteomes" id="UP000244803">
    <property type="component" value="Chromosome 2"/>
</dbReference>
<feature type="compositionally biased region" description="Polar residues" evidence="1">
    <location>
        <begin position="466"/>
        <end position="476"/>
    </location>
</feature>
<feature type="region of interest" description="Disordered" evidence="1">
    <location>
        <begin position="84"/>
        <end position="115"/>
    </location>
</feature>
<feature type="region of interest" description="Disordered" evidence="1">
    <location>
        <begin position="1"/>
        <end position="30"/>
    </location>
</feature>
<dbReference type="EMBL" id="CP056068">
    <property type="protein sequence ID" value="UKJ90438.1"/>
    <property type="molecule type" value="Genomic_DNA"/>
</dbReference>
<feature type="region of interest" description="Disordered" evidence="1">
    <location>
        <begin position="462"/>
        <end position="484"/>
    </location>
</feature>
<evidence type="ECO:0000313" key="3">
    <source>
        <dbReference type="Proteomes" id="UP000244803"/>
    </source>
</evidence>
<name>A0A976MAS1_THEOR</name>
<proteinExistence type="predicted"/>
<reference evidence="2" key="1">
    <citation type="submission" date="2022-07" db="EMBL/GenBank/DDBJ databases">
        <title>Evaluation of T. orientalis genome assembly methods using nanopore sequencing and analysis of variation between genomes.</title>
        <authorList>
            <person name="Yam J."/>
            <person name="Micallef M.L."/>
            <person name="Liu M."/>
            <person name="Djordjevic S.P."/>
            <person name="Bogema D.R."/>
            <person name="Jenkins C."/>
        </authorList>
    </citation>
    <scope>NUCLEOTIDE SEQUENCE</scope>
    <source>
        <strain evidence="2">Fish Creek</strain>
    </source>
</reference>
<feature type="compositionally biased region" description="Polar residues" evidence="1">
    <location>
        <begin position="263"/>
        <end position="272"/>
    </location>
</feature>
<feature type="compositionally biased region" description="Polar residues" evidence="1">
    <location>
        <begin position="298"/>
        <end position="320"/>
    </location>
</feature>
<evidence type="ECO:0000313" key="2">
    <source>
        <dbReference type="EMBL" id="UKJ90438.1"/>
    </source>
</evidence>
<feature type="compositionally biased region" description="Basic and acidic residues" evidence="1">
    <location>
        <begin position="1"/>
        <end position="15"/>
    </location>
</feature>
<feature type="region of interest" description="Disordered" evidence="1">
    <location>
        <begin position="298"/>
        <end position="323"/>
    </location>
</feature>
<gene>
    <name evidence="2" type="ORF">MACJ_001371</name>
</gene>
<organism evidence="2 3">
    <name type="scientific">Theileria orientalis</name>
    <dbReference type="NCBI Taxonomy" id="68886"/>
    <lineage>
        <taxon>Eukaryota</taxon>
        <taxon>Sar</taxon>
        <taxon>Alveolata</taxon>
        <taxon>Apicomplexa</taxon>
        <taxon>Aconoidasida</taxon>
        <taxon>Piroplasmida</taxon>
        <taxon>Theileriidae</taxon>
        <taxon>Theileria</taxon>
    </lineage>
</organism>